<evidence type="ECO:0000256" key="3">
    <source>
        <dbReference type="ARBA" id="ARBA00023136"/>
    </source>
</evidence>
<dbReference type="GO" id="GO:0004252">
    <property type="term" value="F:serine-type endopeptidase activity"/>
    <property type="evidence" value="ECO:0007669"/>
    <property type="project" value="InterPro"/>
</dbReference>
<keyword evidence="3" id="KW-0472">Membrane</keyword>
<dbReference type="InterPro" id="IPR036286">
    <property type="entry name" value="LexA/Signal_pep-like_sf"/>
</dbReference>
<organism evidence="5">
    <name type="scientific">Myoviridae sp. ctgXL3</name>
    <dbReference type="NCBI Taxonomy" id="2826681"/>
    <lineage>
        <taxon>Viruses</taxon>
        <taxon>Duplodnaviria</taxon>
        <taxon>Heunggongvirae</taxon>
        <taxon>Uroviricota</taxon>
        <taxon>Caudoviricetes</taxon>
    </lineage>
</organism>
<evidence type="ECO:0000259" key="4">
    <source>
        <dbReference type="Pfam" id="PF10502"/>
    </source>
</evidence>
<dbReference type="PANTHER" id="PTHR12383">
    <property type="entry name" value="PROTEASE FAMILY S26 MITOCHONDRIAL INNER MEMBRANE PROTEASE-RELATED"/>
    <property type="match status" value="1"/>
</dbReference>
<dbReference type="SUPFAM" id="SSF51306">
    <property type="entry name" value="LexA/Signal peptidase"/>
    <property type="match status" value="1"/>
</dbReference>
<dbReference type="GO" id="GO:0016020">
    <property type="term" value="C:membrane"/>
    <property type="evidence" value="ECO:0007669"/>
    <property type="project" value="UniProtKB-SubCell"/>
</dbReference>
<dbReference type="PANTHER" id="PTHR12383:SF16">
    <property type="entry name" value="MITOCHONDRIAL INNER MEMBRANE PROTEASE SUBUNIT 1"/>
    <property type="match status" value="1"/>
</dbReference>
<proteinExistence type="predicted"/>
<evidence type="ECO:0000313" key="5">
    <source>
        <dbReference type="EMBL" id="DAE21425.1"/>
    </source>
</evidence>
<protein>
    <recommendedName>
        <fullName evidence="4">Peptidase S26 domain-containing protein</fullName>
    </recommendedName>
</protein>
<dbReference type="Gene3D" id="2.10.109.10">
    <property type="entry name" value="Umud Fragment, subunit A"/>
    <property type="match status" value="1"/>
</dbReference>
<evidence type="ECO:0000256" key="1">
    <source>
        <dbReference type="ARBA" id="ARBA00004370"/>
    </source>
</evidence>
<keyword evidence="2" id="KW-0378">Hydrolase</keyword>
<feature type="domain" description="Peptidase S26" evidence="4">
    <location>
        <begin position="8"/>
        <end position="76"/>
    </location>
</feature>
<dbReference type="Pfam" id="PF10502">
    <property type="entry name" value="Peptidase_S26"/>
    <property type="match status" value="1"/>
</dbReference>
<sequence length="124" mass="14240">MMVLLNVSWAIVACVIARYLYKHPILRIHGRSMYPTYKDGDVVLGLRYNYKHCDIRQGSVVVVNSPNGVKAIKRATAFKYKEGIMYVWVEGDNPSESYDSRNYGWLTTKDIVAIDPKPRVKEKV</sequence>
<dbReference type="InterPro" id="IPR019533">
    <property type="entry name" value="Peptidase_S26"/>
</dbReference>
<dbReference type="GO" id="GO:0006465">
    <property type="term" value="P:signal peptide processing"/>
    <property type="evidence" value="ECO:0007669"/>
    <property type="project" value="InterPro"/>
</dbReference>
<comment type="subcellular location">
    <subcellularLocation>
        <location evidence="1">Membrane</location>
    </subcellularLocation>
</comment>
<accession>A0A8S5QRH4</accession>
<dbReference type="EMBL" id="BK015712">
    <property type="protein sequence ID" value="DAE21425.1"/>
    <property type="molecule type" value="Genomic_DNA"/>
</dbReference>
<dbReference type="InterPro" id="IPR052064">
    <property type="entry name" value="Mito_IMP1_subunit"/>
</dbReference>
<reference evidence="5" key="1">
    <citation type="journal article" date="2021" name="Proc. Natl. Acad. Sci. U.S.A.">
        <title>A Catalog of Tens of Thousands of Viruses from Human Metagenomes Reveals Hidden Associations with Chronic Diseases.</title>
        <authorList>
            <person name="Tisza M.J."/>
            <person name="Buck C.B."/>
        </authorList>
    </citation>
    <scope>NUCLEOTIDE SEQUENCE</scope>
    <source>
        <strain evidence="5">CtgXL3</strain>
    </source>
</reference>
<dbReference type="CDD" id="cd06530">
    <property type="entry name" value="S26_SPase_I"/>
    <property type="match status" value="1"/>
</dbReference>
<evidence type="ECO:0000256" key="2">
    <source>
        <dbReference type="ARBA" id="ARBA00022801"/>
    </source>
</evidence>
<name>A0A8S5QRH4_9CAUD</name>